<protein>
    <submittedName>
        <fullName evidence="1">Uncharacterized protein</fullName>
    </submittedName>
</protein>
<comment type="caution">
    <text evidence="1">The sequence shown here is derived from an EMBL/GenBank/DDBJ whole genome shotgun (WGS) entry which is preliminary data.</text>
</comment>
<dbReference type="AlphaFoldDB" id="A0A444Z329"/>
<name>A0A444Z329_ARAHY</name>
<organism evidence="1 2">
    <name type="scientific">Arachis hypogaea</name>
    <name type="common">Peanut</name>
    <dbReference type="NCBI Taxonomy" id="3818"/>
    <lineage>
        <taxon>Eukaryota</taxon>
        <taxon>Viridiplantae</taxon>
        <taxon>Streptophyta</taxon>
        <taxon>Embryophyta</taxon>
        <taxon>Tracheophyta</taxon>
        <taxon>Spermatophyta</taxon>
        <taxon>Magnoliopsida</taxon>
        <taxon>eudicotyledons</taxon>
        <taxon>Gunneridae</taxon>
        <taxon>Pentapetalae</taxon>
        <taxon>rosids</taxon>
        <taxon>fabids</taxon>
        <taxon>Fabales</taxon>
        <taxon>Fabaceae</taxon>
        <taxon>Papilionoideae</taxon>
        <taxon>50 kb inversion clade</taxon>
        <taxon>dalbergioids sensu lato</taxon>
        <taxon>Dalbergieae</taxon>
        <taxon>Pterocarpus clade</taxon>
        <taxon>Arachis</taxon>
    </lineage>
</organism>
<evidence type="ECO:0000313" key="2">
    <source>
        <dbReference type="Proteomes" id="UP000289738"/>
    </source>
</evidence>
<sequence>MHRQLPSPLMLLISNFSDCKDDFSLVILLLLDIAISLGYGIDSVYLNGAEREEEKGICVSGTGKAVARHHCESPSLSCSTMEPASSRCLGHLCYRAASGSPGAAKLKHGERGFASEKGVMAWICRA</sequence>
<gene>
    <name evidence="1" type="ORF">Ahy_B05g076372</name>
</gene>
<dbReference type="Proteomes" id="UP000289738">
    <property type="component" value="Chromosome B05"/>
</dbReference>
<dbReference type="EMBL" id="SDMP01000015">
    <property type="protein sequence ID" value="RYR08607.1"/>
    <property type="molecule type" value="Genomic_DNA"/>
</dbReference>
<keyword evidence="2" id="KW-1185">Reference proteome</keyword>
<proteinExistence type="predicted"/>
<reference evidence="1 2" key="1">
    <citation type="submission" date="2019-01" db="EMBL/GenBank/DDBJ databases">
        <title>Sequencing of cultivated peanut Arachis hypogaea provides insights into genome evolution and oil improvement.</title>
        <authorList>
            <person name="Chen X."/>
        </authorList>
    </citation>
    <scope>NUCLEOTIDE SEQUENCE [LARGE SCALE GENOMIC DNA]</scope>
    <source>
        <strain evidence="2">cv. Fuhuasheng</strain>
        <tissue evidence="1">Leaves</tissue>
    </source>
</reference>
<accession>A0A444Z329</accession>
<evidence type="ECO:0000313" key="1">
    <source>
        <dbReference type="EMBL" id="RYR08607.1"/>
    </source>
</evidence>